<dbReference type="Gene3D" id="1.50.10.10">
    <property type="match status" value="1"/>
</dbReference>
<keyword evidence="1 2" id="KW-0378">Hydrolase</keyword>
<reference evidence="2 3" key="1">
    <citation type="journal article" date="2014" name="BMC Genomics">
        <title>Genome and secretome analysis of the hemibiotrophic fungal pathogen, Moniliophthora roreri, which causes frosty pod rot disease of cacao: mechanisms of the biotrophic and necrotrophic phases.</title>
        <authorList>
            <person name="Meinhardt L.W."/>
            <person name="Costa G.G.L."/>
            <person name="Thomazella D.P.T."/>
            <person name="Teixeira P.J.P.L."/>
            <person name="Carazzolle M.F."/>
            <person name="Schuster S.C."/>
            <person name="Carlson J.E."/>
            <person name="Guiltinan M.J."/>
            <person name="Mieczkowski P."/>
            <person name="Farmer A."/>
            <person name="Ramaraj T."/>
            <person name="Crozier J."/>
            <person name="Davis R.E."/>
            <person name="Shao J."/>
            <person name="Melnick R.L."/>
            <person name="Pereira G.A.G."/>
            <person name="Bailey B.A."/>
        </authorList>
    </citation>
    <scope>NUCLEOTIDE SEQUENCE [LARGE SCALE GENOMIC DNA]</scope>
    <source>
        <strain evidence="2 3">MCA 2997</strain>
    </source>
</reference>
<dbReference type="Pfam" id="PF07470">
    <property type="entry name" value="Glyco_hydro_88"/>
    <property type="match status" value="1"/>
</dbReference>
<dbReference type="GO" id="GO:0016787">
    <property type="term" value="F:hydrolase activity"/>
    <property type="evidence" value="ECO:0007669"/>
    <property type="project" value="UniProtKB-KW"/>
</dbReference>
<dbReference type="OrthoDB" id="4138492at2759"/>
<dbReference type="AlphaFoldDB" id="V2WE12"/>
<dbReference type="InterPro" id="IPR012341">
    <property type="entry name" value="6hp_glycosidase-like_sf"/>
</dbReference>
<dbReference type="PANTHER" id="PTHR41814:SF1">
    <property type="entry name" value="CELLULASE"/>
    <property type="match status" value="1"/>
</dbReference>
<evidence type="ECO:0000256" key="1">
    <source>
        <dbReference type="ARBA" id="ARBA00022801"/>
    </source>
</evidence>
<dbReference type="HOGENOM" id="CLU_037534_0_0_1"/>
<dbReference type="Proteomes" id="UP000017559">
    <property type="component" value="Unassembled WGS sequence"/>
</dbReference>
<dbReference type="GO" id="GO:0005975">
    <property type="term" value="P:carbohydrate metabolic process"/>
    <property type="evidence" value="ECO:0007669"/>
    <property type="project" value="InterPro"/>
</dbReference>
<dbReference type="SUPFAM" id="SSF48208">
    <property type="entry name" value="Six-hairpin glycosidases"/>
    <property type="match status" value="1"/>
</dbReference>
<organism evidence="2 3">
    <name type="scientific">Moniliophthora roreri (strain MCA 2997)</name>
    <name type="common">Cocoa frosty pod rot fungus</name>
    <name type="synonym">Crinipellis roreri</name>
    <dbReference type="NCBI Taxonomy" id="1381753"/>
    <lineage>
        <taxon>Eukaryota</taxon>
        <taxon>Fungi</taxon>
        <taxon>Dikarya</taxon>
        <taxon>Basidiomycota</taxon>
        <taxon>Agaricomycotina</taxon>
        <taxon>Agaricomycetes</taxon>
        <taxon>Agaricomycetidae</taxon>
        <taxon>Agaricales</taxon>
        <taxon>Marasmiineae</taxon>
        <taxon>Marasmiaceae</taxon>
        <taxon>Moniliophthora</taxon>
    </lineage>
</organism>
<evidence type="ECO:0000313" key="3">
    <source>
        <dbReference type="Proteomes" id="UP000017559"/>
    </source>
</evidence>
<accession>V2WE12</accession>
<proteinExistence type="predicted"/>
<dbReference type="KEGG" id="mrr:Moror_11045"/>
<dbReference type="InterPro" id="IPR010905">
    <property type="entry name" value="Glyco_hydro_88"/>
</dbReference>
<dbReference type="EMBL" id="AWSO01001156">
    <property type="protein sequence ID" value="ESK85073.1"/>
    <property type="molecule type" value="Genomic_DNA"/>
</dbReference>
<gene>
    <name evidence="2" type="ORF">Moror_11045</name>
</gene>
<sequence>MEVESRAERYHFIKQELPSITPRSLRGRIEGGLMKPLSKFTCLSVSHRVIPAGIKERSTPTCYEDLDLEKPAVCAIGDVYFPFLFPSSTMLWFISCFWVAIVAGQQLPDAVLENVKARLGEKYLLSWETGTRIQALLELDSPSYSVFTTYPQPVSIPFPRYQSPTSGSLSEVMSIVRTVVANRTMSNFGVNVTSMSYDAGEITGPQPLMYDLAAADPASIGPGVLLAGHLNLDGNGSVYMQAAKDQLDFLYTRVPRTYDGAISHRLSELQLWSDSVSMIPPFLALYGAQTYNATLIRDAYAQIRLYRSYFVDESEGKTKGLWRHVVLGSGKPEFPENDSGFWSTGNGWAAHGILRVLATIQHSYYADEFIKEREDMLHWAKEIIGAMYHQIDDTSIFRNYANNASTFYDTGSTALLAASTYRLSLLSNGTESHWIPYAERSRKALSSTVGNGNYNLKYFTSDGWVEPVANPHWYVSQGTQNPEAQAFVLMMQSAWKEWVAAGSANFSSRVAVEWRWLVATVLMGCWIIL</sequence>
<dbReference type="InterPro" id="IPR008928">
    <property type="entry name" value="6-hairpin_glycosidase_sf"/>
</dbReference>
<dbReference type="PANTHER" id="PTHR41814">
    <property type="entry name" value="EXPRESSED PROTEIN"/>
    <property type="match status" value="1"/>
</dbReference>
<comment type="caution">
    <text evidence="2">The sequence shown here is derived from an EMBL/GenBank/DDBJ whole genome shotgun (WGS) entry which is preliminary data.</text>
</comment>
<keyword evidence="3" id="KW-1185">Reference proteome</keyword>
<name>V2WE12_MONRO</name>
<protein>
    <submittedName>
        <fullName evidence="2">Glycoside hydrolase family 105 protein</fullName>
    </submittedName>
</protein>
<evidence type="ECO:0000313" key="2">
    <source>
        <dbReference type="EMBL" id="ESK85073.1"/>
    </source>
</evidence>